<evidence type="ECO:0000313" key="6">
    <source>
        <dbReference type="Proteomes" id="UP001497623"/>
    </source>
</evidence>
<dbReference type="AlphaFoldDB" id="A0AAV2RAB6"/>
<name>A0AAV2RAB6_MEGNR</name>
<accession>A0AAV2RAB6</accession>
<dbReference type="Pfam" id="PF00431">
    <property type="entry name" value="CUB"/>
    <property type="match status" value="1"/>
</dbReference>
<dbReference type="SUPFAM" id="SSF49854">
    <property type="entry name" value="Spermadhesin, CUB domain"/>
    <property type="match status" value="1"/>
</dbReference>
<dbReference type="PANTHER" id="PTHR24251">
    <property type="entry name" value="OVOCHYMASE-RELATED"/>
    <property type="match status" value="1"/>
</dbReference>
<evidence type="ECO:0000256" key="3">
    <source>
        <dbReference type="PROSITE-ProRule" id="PRU00059"/>
    </source>
</evidence>
<feature type="non-terminal residue" evidence="5">
    <location>
        <position position="1"/>
    </location>
</feature>
<dbReference type="PROSITE" id="PS01180">
    <property type="entry name" value="CUB"/>
    <property type="match status" value="1"/>
</dbReference>
<dbReference type="Proteomes" id="UP001497623">
    <property type="component" value="Unassembled WGS sequence"/>
</dbReference>
<sequence length="128" mass="14541">ERIQFPCAFLPTLTWMTVGEEHSIASPGFPSNYPPNSNCGWKFRSNNPDVRIHVKCSSFLVGRRKSCSRMVDRLMFMEEIKVTKCCGNHPGVEFVSEANMLDIRFISTLRRSYSGFYCSVLASTDTSK</sequence>
<dbReference type="SMART" id="SM00042">
    <property type="entry name" value="CUB"/>
    <property type="match status" value="1"/>
</dbReference>
<protein>
    <recommendedName>
        <fullName evidence="4">CUB domain-containing protein</fullName>
    </recommendedName>
</protein>
<evidence type="ECO:0000313" key="5">
    <source>
        <dbReference type="EMBL" id="CAL4121572.1"/>
    </source>
</evidence>
<dbReference type="PANTHER" id="PTHR24251:SF28">
    <property type="entry name" value="NEUROPILIN AND TOLLOID-LIKE, ISOFORM B"/>
    <property type="match status" value="1"/>
</dbReference>
<comment type="caution">
    <text evidence="5">The sequence shown here is derived from an EMBL/GenBank/DDBJ whole genome shotgun (WGS) entry which is preliminary data.</text>
</comment>
<keyword evidence="1" id="KW-0677">Repeat</keyword>
<dbReference type="CDD" id="cd00041">
    <property type="entry name" value="CUB"/>
    <property type="match status" value="1"/>
</dbReference>
<feature type="domain" description="CUB" evidence="4">
    <location>
        <begin position="7"/>
        <end position="123"/>
    </location>
</feature>
<reference evidence="5 6" key="1">
    <citation type="submission" date="2024-05" db="EMBL/GenBank/DDBJ databases">
        <authorList>
            <person name="Wallberg A."/>
        </authorList>
    </citation>
    <scope>NUCLEOTIDE SEQUENCE [LARGE SCALE GENOMIC DNA]</scope>
</reference>
<gene>
    <name evidence="5" type="ORF">MNOR_LOCUS22482</name>
</gene>
<dbReference type="Gene3D" id="2.60.120.290">
    <property type="entry name" value="Spermadhesin, CUB domain"/>
    <property type="match status" value="1"/>
</dbReference>
<dbReference type="EMBL" id="CAXKWB010018969">
    <property type="protein sequence ID" value="CAL4121572.1"/>
    <property type="molecule type" value="Genomic_DNA"/>
</dbReference>
<dbReference type="InterPro" id="IPR000859">
    <property type="entry name" value="CUB_dom"/>
</dbReference>
<proteinExistence type="predicted"/>
<keyword evidence="2" id="KW-1015">Disulfide bond</keyword>
<evidence type="ECO:0000256" key="1">
    <source>
        <dbReference type="ARBA" id="ARBA00022737"/>
    </source>
</evidence>
<evidence type="ECO:0000259" key="4">
    <source>
        <dbReference type="PROSITE" id="PS01180"/>
    </source>
</evidence>
<organism evidence="5 6">
    <name type="scientific">Meganyctiphanes norvegica</name>
    <name type="common">Northern krill</name>
    <name type="synonym">Thysanopoda norvegica</name>
    <dbReference type="NCBI Taxonomy" id="48144"/>
    <lineage>
        <taxon>Eukaryota</taxon>
        <taxon>Metazoa</taxon>
        <taxon>Ecdysozoa</taxon>
        <taxon>Arthropoda</taxon>
        <taxon>Crustacea</taxon>
        <taxon>Multicrustacea</taxon>
        <taxon>Malacostraca</taxon>
        <taxon>Eumalacostraca</taxon>
        <taxon>Eucarida</taxon>
        <taxon>Euphausiacea</taxon>
        <taxon>Euphausiidae</taxon>
        <taxon>Meganyctiphanes</taxon>
    </lineage>
</organism>
<dbReference type="InterPro" id="IPR035914">
    <property type="entry name" value="Sperma_CUB_dom_sf"/>
</dbReference>
<evidence type="ECO:0000256" key="2">
    <source>
        <dbReference type="ARBA" id="ARBA00023157"/>
    </source>
</evidence>
<comment type="caution">
    <text evidence="3">Lacks conserved residue(s) required for the propagation of feature annotation.</text>
</comment>
<keyword evidence="6" id="KW-1185">Reference proteome</keyword>